<accession>A0A7K2IXM1</accession>
<dbReference type="EMBL" id="WWHY01000001">
    <property type="protein sequence ID" value="MYR34564.1"/>
    <property type="molecule type" value="Genomic_DNA"/>
</dbReference>
<evidence type="ECO:0000313" key="3">
    <source>
        <dbReference type="Proteomes" id="UP000467124"/>
    </source>
</evidence>
<dbReference type="InterPro" id="IPR029052">
    <property type="entry name" value="Metallo-depent_PP-like"/>
</dbReference>
<dbReference type="AlphaFoldDB" id="A0A7K2IXM1"/>
<proteinExistence type="predicted"/>
<comment type="caution">
    <text evidence="2">The sequence shown here is derived from an EMBL/GenBank/DDBJ whole genome shotgun (WGS) entry which is preliminary data.</text>
</comment>
<dbReference type="Gene3D" id="3.60.21.10">
    <property type="match status" value="1"/>
</dbReference>
<dbReference type="SUPFAM" id="SSF56300">
    <property type="entry name" value="Metallo-dependent phosphatases"/>
    <property type="match status" value="1"/>
</dbReference>
<name>A0A7K2IXM1_9ACTN</name>
<dbReference type="Proteomes" id="UP000467124">
    <property type="component" value="Unassembled WGS sequence"/>
</dbReference>
<feature type="chain" id="PRO_5029496976" evidence="1">
    <location>
        <begin position="30"/>
        <end position="587"/>
    </location>
</feature>
<feature type="signal peptide" evidence="1">
    <location>
        <begin position="1"/>
        <end position="29"/>
    </location>
</feature>
<dbReference type="NCBIfam" id="TIGR03767">
    <property type="entry name" value="P_acnes_RR"/>
    <property type="match status" value="1"/>
</dbReference>
<evidence type="ECO:0000256" key="1">
    <source>
        <dbReference type="SAM" id="SignalP"/>
    </source>
</evidence>
<dbReference type="InterPro" id="IPR006311">
    <property type="entry name" value="TAT_signal"/>
</dbReference>
<evidence type="ECO:0000313" key="2">
    <source>
        <dbReference type="EMBL" id="MYR34564.1"/>
    </source>
</evidence>
<reference evidence="2 3" key="1">
    <citation type="journal article" date="2019" name="Nat. Commun.">
        <title>The antimicrobial potential of Streptomyces from insect microbiomes.</title>
        <authorList>
            <person name="Chevrette M.G."/>
            <person name="Carlson C.M."/>
            <person name="Ortega H.E."/>
            <person name="Thomas C."/>
            <person name="Ananiev G.E."/>
            <person name="Barns K.J."/>
            <person name="Book A.J."/>
            <person name="Cagnazzo J."/>
            <person name="Carlos C."/>
            <person name="Flanigan W."/>
            <person name="Grubbs K.J."/>
            <person name="Horn H.A."/>
            <person name="Hoffmann F.M."/>
            <person name="Klassen J.L."/>
            <person name="Knack J.J."/>
            <person name="Lewin G.R."/>
            <person name="McDonald B.R."/>
            <person name="Muller L."/>
            <person name="Melo W.G.P."/>
            <person name="Pinto-Tomas A.A."/>
            <person name="Schmitz A."/>
            <person name="Wendt-Pienkowski E."/>
            <person name="Wildman S."/>
            <person name="Zhao M."/>
            <person name="Zhang F."/>
            <person name="Bugni T.S."/>
            <person name="Andes D.R."/>
            <person name="Pupo M.T."/>
            <person name="Currie C.R."/>
        </authorList>
    </citation>
    <scope>NUCLEOTIDE SEQUENCE [LARGE SCALE GENOMIC DNA]</scope>
    <source>
        <strain evidence="2 3">SID5840</strain>
    </source>
</reference>
<sequence length="587" mass="64189">MASFNRRGFLLSSAVGLAALGLSAPPVSAATHDRLLRRTLDRVVDPEGTTLAEVATPVGDGYRLLTSGPGWPIEVREDLVTARSDRDDRRTPLAAFVQFTDLHIMDAQSPVRFEYTHPILGSSAHRPQETLAPLGASALVARVNSLRAGPVTGRPFDFMMTTGDNTDNHEQIELEWLMAILNGGSITPNTGDPSGYEGVQNCGSDLYWHPDSERGDRYKSRGFFPHLPGFLDAATSEFHSPGLDVPWYCTIGNHDNTPSGTLPVGSLTDCFIGDRKIMFADDRVTEQAAAAMTEPDQVGELPDEVERLEEPGTVKASSITSTVTPDERRMPFDTKGFVAAHLSEANTGPGPVGHGFTEANADGVDCFYTFPIAEGVTGISMDTTTLAGLANGSIGKTQYDWLERTLRASSSVYYDLLGRRRTQQVTDELFVLFSHHTSDTMTNPLPDRRRPAELRYIGDILVTMLKRYPNVLAWVNGHTHYNKVRAHTSSSPERGFWEINTASHIDHPQMARCIEIVDNADGTMSLFTTLLEADSPYQVDHGDYSQAGLASLYRELSVNDLYADAANLGSEADRNVELLVAAHHPAR</sequence>
<organism evidence="2 3">
    <name type="scientific">Nocardiopsis alba</name>
    <dbReference type="NCBI Taxonomy" id="53437"/>
    <lineage>
        <taxon>Bacteria</taxon>
        <taxon>Bacillati</taxon>
        <taxon>Actinomycetota</taxon>
        <taxon>Actinomycetes</taxon>
        <taxon>Streptosporangiales</taxon>
        <taxon>Nocardiopsidaceae</taxon>
        <taxon>Nocardiopsis</taxon>
    </lineage>
</organism>
<dbReference type="RefSeq" id="WP_161111583.1">
    <property type="nucleotide sequence ID" value="NZ_JBEYHC010000108.1"/>
</dbReference>
<dbReference type="InterPro" id="IPR022506">
    <property type="entry name" value="Metallophosphoesterase_PPA1498"/>
</dbReference>
<dbReference type="PROSITE" id="PS51318">
    <property type="entry name" value="TAT"/>
    <property type="match status" value="1"/>
</dbReference>
<protein>
    <submittedName>
        <fullName evidence="2">TIGR03767 family metallophosphoesterase</fullName>
    </submittedName>
</protein>
<gene>
    <name evidence="2" type="ORF">GTW20_20520</name>
</gene>
<keyword evidence="1" id="KW-0732">Signal</keyword>